<accession>A0A9P5XFS2</accession>
<dbReference type="PANTHER" id="PTHR18884">
    <property type="entry name" value="SEPTIN"/>
    <property type="match status" value="1"/>
</dbReference>
<dbReference type="OrthoDB" id="10261408at2759"/>
<keyword evidence="1" id="KW-0342">GTP-binding</keyword>
<feature type="domain" description="Septin-type G" evidence="3">
    <location>
        <begin position="182"/>
        <end position="310"/>
    </location>
</feature>
<keyword evidence="1" id="KW-0547">Nucleotide-binding</keyword>
<feature type="region of interest" description="Disordered" evidence="2">
    <location>
        <begin position="1"/>
        <end position="34"/>
    </location>
</feature>
<organism evidence="4 5">
    <name type="scientific">Macrolepiota fuliginosa MF-IS2</name>
    <dbReference type="NCBI Taxonomy" id="1400762"/>
    <lineage>
        <taxon>Eukaryota</taxon>
        <taxon>Fungi</taxon>
        <taxon>Dikarya</taxon>
        <taxon>Basidiomycota</taxon>
        <taxon>Agaricomycotina</taxon>
        <taxon>Agaricomycetes</taxon>
        <taxon>Agaricomycetidae</taxon>
        <taxon>Agaricales</taxon>
        <taxon>Agaricineae</taxon>
        <taxon>Agaricaceae</taxon>
        <taxon>Macrolepiota</taxon>
    </lineage>
</organism>
<evidence type="ECO:0000313" key="5">
    <source>
        <dbReference type="Proteomes" id="UP000807342"/>
    </source>
</evidence>
<dbReference type="Gene3D" id="3.40.50.300">
    <property type="entry name" value="P-loop containing nucleotide triphosphate hydrolases"/>
    <property type="match status" value="1"/>
</dbReference>
<reference evidence="4" key="1">
    <citation type="submission" date="2020-11" db="EMBL/GenBank/DDBJ databases">
        <authorList>
            <consortium name="DOE Joint Genome Institute"/>
            <person name="Ahrendt S."/>
            <person name="Riley R."/>
            <person name="Andreopoulos W."/>
            <person name="Labutti K."/>
            <person name="Pangilinan J."/>
            <person name="Ruiz-Duenas F.J."/>
            <person name="Barrasa J.M."/>
            <person name="Sanchez-Garcia M."/>
            <person name="Camarero S."/>
            <person name="Miyauchi S."/>
            <person name="Serrano A."/>
            <person name="Linde D."/>
            <person name="Babiker R."/>
            <person name="Drula E."/>
            <person name="Ayuso-Fernandez I."/>
            <person name="Pacheco R."/>
            <person name="Padilla G."/>
            <person name="Ferreira P."/>
            <person name="Barriuso J."/>
            <person name="Kellner H."/>
            <person name="Castanera R."/>
            <person name="Alfaro M."/>
            <person name="Ramirez L."/>
            <person name="Pisabarro A.G."/>
            <person name="Kuo A."/>
            <person name="Tritt A."/>
            <person name="Lipzen A."/>
            <person name="He G."/>
            <person name="Yan M."/>
            <person name="Ng V."/>
            <person name="Cullen D."/>
            <person name="Martin F."/>
            <person name="Rosso M.-N."/>
            <person name="Henrissat B."/>
            <person name="Hibbett D."/>
            <person name="Martinez A.T."/>
            <person name="Grigoriev I.V."/>
        </authorList>
    </citation>
    <scope>NUCLEOTIDE SEQUENCE</scope>
    <source>
        <strain evidence="4">MF-IS2</strain>
    </source>
</reference>
<name>A0A9P5XFS2_9AGAR</name>
<evidence type="ECO:0000259" key="3">
    <source>
        <dbReference type="PROSITE" id="PS51719"/>
    </source>
</evidence>
<evidence type="ECO:0000313" key="4">
    <source>
        <dbReference type="EMBL" id="KAF9450588.1"/>
    </source>
</evidence>
<dbReference type="Pfam" id="PF00735">
    <property type="entry name" value="Septin"/>
    <property type="match status" value="1"/>
</dbReference>
<evidence type="ECO:0000256" key="1">
    <source>
        <dbReference type="RuleBase" id="RU004560"/>
    </source>
</evidence>
<gene>
    <name evidence="4" type="ORF">P691DRAFT_773844</name>
</gene>
<dbReference type="InterPro" id="IPR027417">
    <property type="entry name" value="P-loop_NTPase"/>
</dbReference>
<protein>
    <recommendedName>
        <fullName evidence="3">Septin-type G domain-containing protein</fullName>
    </recommendedName>
</protein>
<dbReference type="GO" id="GO:0005525">
    <property type="term" value="F:GTP binding"/>
    <property type="evidence" value="ECO:0007669"/>
    <property type="project" value="UniProtKB-KW"/>
</dbReference>
<dbReference type="Proteomes" id="UP000807342">
    <property type="component" value="Unassembled WGS sequence"/>
</dbReference>
<comment type="similarity">
    <text evidence="1">Belongs to the TRAFAC class TrmE-Era-EngA-EngB-Septin-like GTPase superfamily. Septin GTPase family.</text>
</comment>
<dbReference type="InterPro" id="IPR030379">
    <property type="entry name" value="G_SEPTIN_dom"/>
</dbReference>
<dbReference type="PROSITE" id="PS51719">
    <property type="entry name" value="G_SEPTIN"/>
    <property type="match status" value="1"/>
</dbReference>
<comment type="caution">
    <text evidence="4">The sequence shown here is derived from an EMBL/GenBank/DDBJ whole genome shotgun (WGS) entry which is preliminary data.</text>
</comment>
<dbReference type="SUPFAM" id="SSF52540">
    <property type="entry name" value="P-loop containing nucleoside triphosphate hydrolases"/>
    <property type="match status" value="1"/>
</dbReference>
<dbReference type="EMBL" id="MU151102">
    <property type="protein sequence ID" value="KAF9450588.1"/>
    <property type="molecule type" value="Genomic_DNA"/>
</dbReference>
<evidence type="ECO:0000256" key="2">
    <source>
        <dbReference type="SAM" id="MobiDB-lite"/>
    </source>
</evidence>
<proteinExistence type="inferred from homology"/>
<keyword evidence="5" id="KW-1185">Reference proteome</keyword>
<sequence>MFSFRRKPKKPEEPPPIRTSPSLPDLKTAQGTIPWPEDLVDVAAIRNLDDDEETLSVHAATEDSHALGNGVGRPSVASVRTKGAARTSFTAGSPEPVMFHRPFFRYNADSSSRIGVPTPGFASSSTGEATALADGTKAPISSFYMSMATPPEALNEMRKRKYERKERSEGAGTRVGQRRARVPPTFNIMVAGSKGTGKSSLLRLLLETAEISPTATKEQRVALDKFLDDAAKSTSAIQSTTIEISESKFDRILLSVIDTPGLDFQEGRELRLERQVNAILRHVDSQYADTMNEVNIFVHSRFVGLIMSTV</sequence>
<dbReference type="AlphaFoldDB" id="A0A9P5XFS2"/>